<feature type="transmembrane region" description="Helical" evidence="1">
    <location>
        <begin position="6"/>
        <end position="24"/>
    </location>
</feature>
<keyword evidence="1" id="KW-0812">Transmembrane</keyword>
<accession>A0A8S5SE22</accession>
<reference evidence="2" key="1">
    <citation type="journal article" date="2021" name="Proc. Natl. Acad. Sci. U.S.A.">
        <title>A Catalog of Tens of Thousands of Viruses from Human Metagenomes Reveals Hidden Associations with Chronic Diseases.</title>
        <authorList>
            <person name="Tisza M.J."/>
            <person name="Buck C.B."/>
        </authorList>
    </citation>
    <scope>NUCLEOTIDE SEQUENCE</scope>
    <source>
        <strain evidence="2">CtrNG92</strain>
    </source>
</reference>
<dbReference type="EMBL" id="BK032578">
    <property type="protein sequence ID" value="DAF49221.1"/>
    <property type="molecule type" value="Genomic_DNA"/>
</dbReference>
<sequence>MIQINLWWFLAVLLIMGFVAYILGHCAGREESRERAEVLRTVQMLANKNLLRLNEDGRLAVDVEDVEKLRDAIKEEKKNDAE</sequence>
<evidence type="ECO:0000256" key="1">
    <source>
        <dbReference type="SAM" id="Phobius"/>
    </source>
</evidence>
<evidence type="ECO:0000313" key="2">
    <source>
        <dbReference type="EMBL" id="DAF49221.1"/>
    </source>
</evidence>
<name>A0A8S5SE22_9CAUD</name>
<keyword evidence="1" id="KW-0472">Membrane</keyword>
<keyword evidence="1" id="KW-1133">Transmembrane helix</keyword>
<proteinExistence type="predicted"/>
<protein>
    <submittedName>
        <fullName evidence="2">Uncharacterized protein</fullName>
    </submittedName>
</protein>
<organism evidence="2">
    <name type="scientific">Caudovirales sp. ctrNG92</name>
    <dbReference type="NCBI Taxonomy" id="2827638"/>
    <lineage>
        <taxon>Viruses</taxon>
        <taxon>Duplodnaviria</taxon>
        <taxon>Heunggongvirae</taxon>
        <taxon>Uroviricota</taxon>
        <taxon>Caudoviricetes</taxon>
    </lineage>
</organism>